<protein>
    <submittedName>
        <fullName evidence="2">GNAT family N-acetyltransferase</fullName>
    </submittedName>
</protein>
<proteinExistence type="predicted"/>
<reference evidence="2 3" key="1">
    <citation type="submission" date="2017-07" db="EMBL/GenBank/DDBJ databases">
        <title>Isolation and whole genome analysis of endospore-forming bacteria from heroin.</title>
        <authorList>
            <person name="Kalinowski J."/>
            <person name="Ahrens B."/>
            <person name="Al-Dilaimi A."/>
            <person name="Winkler A."/>
            <person name="Wibberg D."/>
            <person name="Schleenbecker U."/>
            <person name="Ruckert C."/>
            <person name="Wolfel R."/>
            <person name="Grass G."/>
        </authorList>
    </citation>
    <scope>NUCLEOTIDE SEQUENCE [LARGE SCALE GENOMIC DNA]</scope>
    <source>
        <strain evidence="2 3">7537-G1</strain>
    </source>
</reference>
<gene>
    <name evidence="2" type="ORF">CHH67_03335</name>
</gene>
<sequence>MEITIRTLTPDDAEELLRLSLRLDQETAYMLYEPGERKTTVEQQRSRLTAIHESEHSTFIGAFDQEQLVGFIAGNGSSLKRVRHSLYIVIGILQQYSGQGIGKKLFRELEAWARAHGIHRMELTVMAHNEPAVKLYTAMGFEIEGTKKHSLILNGAYIDEYYMAKILEN</sequence>
<name>A0A268F339_9BACL</name>
<dbReference type="Gene3D" id="3.40.630.30">
    <property type="match status" value="1"/>
</dbReference>
<evidence type="ECO:0000259" key="1">
    <source>
        <dbReference type="PROSITE" id="PS51186"/>
    </source>
</evidence>
<keyword evidence="2" id="KW-0808">Transferase</keyword>
<dbReference type="RefSeq" id="WP_095263560.1">
    <property type="nucleotide sequence ID" value="NZ_NPBY01000010.1"/>
</dbReference>
<dbReference type="PROSITE" id="PS51186">
    <property type="entry name" value="GNAT"/>
    <property type="match status" value="1"/>
</dbReference>
<dbReference type="Proteomes" id="UP000215596">
    <property type="component" value="Unassembled WGS sequence"/>
</dbReference>
<dbReference type="GO" id="GO:0016747">
    <property type="term" value="F:acyltransferase activity, transferring groups other than amino-acyl groups"/>
    <property type="evidence" value="ECO:0007669"/>
    <property type="project" value="InterPro"/>
</dbReference>
<dbReference type="PANTHER" id="PTHR43415:SF3">
    <property type="entry name" value="GNAT-FAMILY ACETYLTRANSFERASE"/>
    <property type="match status" value="1"/>
</dbReference>
<feature type="domain" description="N-acetyltransferase" evidence="1">
    <location>
        <begin position="3"/>
        <end position="168"/>
    </location>
</feature>
<evidence type="ECO:0000313" key="2">
    <source>
        <dbReference type="EMBL" id="PAD79763.1"/>
    </source>
</evidence>
<organism evidence="2 3">
    <name type="scientific">Paenibacillus campinasensis</name>
    <dbReference type="NCBI Taxonomy" id="66347"/>
    <lineage>
        <taxon>Bacteria</taxon>
        <taxon>Bacillati</taxon>
        <taxon>Bacillota</taxon>
        <taxon>Bacilli</taxon>
        <taxon>Bacillales</taxon>
        <taxon>Paenibacillaceae</taxon>
        <taxon>Paenibacillus</taxon>
    </lineage>
</organism>
<comment type="caution">
    <text evidence="2">The sequence shown here is derived from an EMBL/GenBank/DDBJ whole genome shotgun (WGS) entry which is preliminary data.</text>
</comment>
<dbReference type="CDD" id="cd04301">
    <property type="entry name" value="NAT_SF"/>
    <property type="match status" value="1"/>
</dbReference>
<dbReference type="EMBL" id="NPBY01000010">
    <property type="protein sequence ID" value="PAD79763.1"/>
    <property type="molecule type" value="Genomic_DNA"/>
</dbReference>
<dbReference type="Pfam" id="PF00583">
    <property type="entry name" value="Acetyltransf_1"/>
    <property type="match status" value="1"/>
</dbReference>
<dbReference type="SUPFAM" id="SSF55729">
    <property type="entry name" value="Acyl-CoA N-acyltransferases (Nat)"/>
    <property type="match status" value="1"/>
</dbReference>
<dbReference type="InterPro" id="IPR016181">
    <property type="entry name" value="Acyl_CoA_acyltransferase"/>
</dbReference>
<evidence type="ECO:0000313" key="3">
    <source>
        <dbReference type="Proteomes" id="UP000215596"/>
    </source>
</evidence>
<dbReference type="InterPro" id="IPR000182">
    <property type="entry name" value="GNAT_dom"/>
</dbReference>
<dbReference type="PANTHER" id="PTHR43415">
    <property type="entry name" value="SPERMIDINE N(1)-ACETYLTRANSFERASE"/>
    <property type="match status" value="1"/>
</dbReference>
<accession>A0A268F339</accession>
<dbReference type="AlphaFoldDB" id="A0A268F339"/>